<dbReference type="AlphaFoldDB" id="A0A6A6RTS3"/>
<organism evidence="1 2">
    <name type="scientific">Massarina eburnea CBS 473.64</name>
    <dbReference type="NCBI Taxonomy" id="1395130"/>
    <lineage>
        <taxon>Eukaryota</taxon>
        <taxon>Fungi</taxon>
        <taxon>Dikarya</taxon>
        <taxon>Ascomycota</taxon>
        <taxon>Pezizomycotina</taxon>
        <taxon>Dothideomycetes</taxon>
        <taxon>Pleosporomycetidae</taxon>
        <taxon>Pleosporales</taxon>
        <taxon>Massarineae</taxon>
        <taxon>Massarinaceae</taxon>
        <taxon>Massarina</taxon>
    </lineage>
</organism>
<reference evidence="1" key="1">
    <citation type="journal article" date="2020" name="Stud. Mycol.">
        <title>101 Dothideomycetes genomes: a test case for predicting lifestyles and emergence of pathogens.</title>
        <authorList>
            <person name="Haridas S."/>
            <person name="Albert R."/>
            <person name="Binder M."/>
            <person name="Bloem J."/>
            <person name="Labutti K."/>
            <person name="Salamov A."/>
            <person name="Andreopoulos B."/>
            <person name="Baker S."/>
            <person name="Barry K."/>
            <person name="Bills G."/>
            <person name="Bluhm B."/>
            <person name="Cannon C."/>
            <person name="Castanera R."/>
            <person name="Culley D."/>
            <person name="Daum C."/>
            <person name="Ezra D."/>
            <person name="Gonzalez J."/>
            <person name="Henrissat B."/>
            <person name="Kuo A."/>
            <person name="Liang C."/>
            <person name="Lipzen A."/>
            <person name="Lutzoni F."/>
            <person name="Magnuson J."/>
            <person name="Mondo S."/>
            <person name="Nolan M."/>
            <person name="Ohm R."/>
            <person name="Pangilinan J."/>
            <person name="Park H.-J."/>
            <person name="Ramirez L."/>
            <person name="Alfaro M."/>
            <person name="Sun H."/>
            <person name="Tritt A."/>
            <person name="Yoshinaga Y."/>
            <person name="Zwiers L.-H."/>
            <person name="Turgeon B."/>
            <person name="Goodwin S."/>
            <person name="Spatafora J."/>
            <person name="Crous P."/>
            <person name="Grigoriev I."/>
        </authorList>
    </citation>
    <scope>NUCLEOTIDE SEQUENCE</scope>
    <source>
        <strain evidence="1">CBS 473.64</strain>
    </source>
</reference>
<dbReference type="Proteomes" id="UP000799753">
    <property type="component" value="Unassembled WGS sequence"/>
</dbReference>
<sequence length="207" mass="22573">MSRHSLQLARRLAPAILPCVVRARCGEAEGEGPTSARVQRLVLLVGGGFGQLATSISLRRSVPLSRLLGSGGVRRDVDGGHCSLRGTRCERMVERADFVYCYRYSQPVAGIGTDGNATNDARRTSHPPRPDHYCCFGATWDGEGAVSTHKAIFVRLQSASFLQVRRNLCILRSRKTKFQSSIRQLMTSGEPAAANHHPTSSLAMCHL</sequence>
<gene>
    <name evidence="1" type="ORF">P280DRAFT_482683</name>
</gene>
<keyword evidence="2" id="KW-1185">Reference proteome</keyword>
<name>A0A6A6RTS3_9PLEO</name>
<proteinExistence type="predicted"/>
<evidence type="ECO:0000313" key="2">
    <source>
        <dbReference type="Proteomes" id="UP000799753"/>
    </source>
</evidence>
<dbReference type="EMBL" id="MU006792">
    <property type="protein sequence ID" value="KAF2637773.1"/>
    <property type="molecule type" value="Genomic_DNA"/>
</dbReference>
<accession>A0A6A6RTS3</accession>
<protein>
    <submittedName>
        <fullName evidence="1">Uncharacterized protein</fullName>
    </submittedName>
</protein>
<evidence type="ECO:0000313" key="1">
    <source>
        <dbReference type="EMBL" id="KAF2637773.1"/>
    </source>
</evidence>